<evidence type="ECO:0008006" key="5">
    <source>
        <dbReference type="Google" id="ProtNLM"/>
    </source>
</evidence>
<dbReference type="PANTHER" id="PTHR18863:SF5">
    <property type="entry name" value="TESTIS EXPRESSED GENE 21"/>
    <property type="match status" value="1"/>
</dbReference>
<keyword evidence="4" id="KW-1185">Reference proteome</keyword>
<reference evidence="3 4" key="1">
    <citation type="journal article" date="2011" name="Nature">
        <title>A high-resolution map of human evolutionary constraint using 29 mammals.</title>
        <authorList>
            <person name="Lindblad-Toh K."/>
            <person name="Garber M."/>
            <person name="Zuk O."/>
            <person name="Lin M.F."/>
            <person name="Parker B.J."/>
            <person name="Washietl S."/>
            <person name="Kheradpour P."/>
            <person name="Ernst J."/>
            <person name="Jordan G."/>
            <person name="Mauceli E."/>
            <person name="Ward L.D."/>
            <person name="Lowe C.B."/>
            <person name="Holloway A.K."/>
            <person name="Clamp M."/>
            <person name="Gnerre S."/>
            <person name="Alfoldi J."/>
            <person name="Beal K."/>
            <person name="Chang J."/>
            <person name="Clawson H."/>
            <person name="Cuff J."/>
            <person name="Di Palma F."/>
            <person name="Fitzgerald S."/>
            <person name="Flicek P."/>
            <person name="Guttman M."/>
            <person name="Hubisz M.J."/>
            <person name="Jaffe D.B."/>
            <person name="Jungreis I."/>
            <person name="Kent W.J."/>
            <person name="Kostka D."/>
            <person name="Lara M."/>
            <person name="Martins A.L."/>
            <person name="Massingham T."/>
            <person name="Moltke I."/>
            <person name="Raney B.J."/>
            <person name="Rasmussen M.D."/>
            <person name="Robinson J."/>
            <person name="Stark A."/>
            <person name="Vilella A.J."/>
            <person name="Wen J."/>
            <person name="Xie X."/>
            <person name="Zody M.C."/>
            <person name="Baldwin J."/>
            <person name="Bloom T."/>
            <person name="Chin C.W."/>
            <person name="Heiman D."/>
            <person name="Nicol R."/>
            <person name="Nusbaum C."/>
            <person name="Young S."/>
            <person name="Wilkinson J."/>
            <person name="Worley K.C."/>
            <person name="Kovar C.L."/>
            <person name="Muzny D.M."/>
            <person name="Gibbs R.A."/>
            <person name="Cree A."/>
            <person name="Dihn H.H."/>
            <person name="Fowler G."/>
            <person name="Jhangiani S."/>
            <person name="Joshi V."/>
            <person name="Lee S."/>
            <person name="Lewis L.R."/>
            <person name="Nazareth L.V."/>
            <person name="Okwuonu G."/>
            <person name="Santibanez J."/>
            <person name="Warren W.C."/>
            <person name="Mardis E.R."/>
            <person name="Weinstock G.M."/>
            <person name="Wilson R.K."/>
            <person name="Delehaunty K."/>
            <person name="Dooling D."/>
            <person name="Fronik C."/>
            <person name="Fulton L."/>
            <person name="Fulton B."/>
            <person name="Graves T."/>
            <person name="Minx P."/>
            <person name="Sodergren E."/>
            <person name="Birney E."/>
            <person name="Margulies E.H."/>
            <person name="Herrero J."/>
            <person name="Green E.D."/>
            <person name="Haussler D."/>
            <person name="Siepel A."/>
            <person name="Goldman N."/>
            <person name="Pollard K.S."/>
            <person name="Pedersen J.S."/>
            <person name="Lander E.S."/>
            <person name="Kellis M."/>
        </authorList>
    </citation>
    <scope>NUCLEOTIDE SEQUENCE [LARGE SCALE GENOMIC DNA]</scope>
    <source>
        <strain evidence="3 4">Thorbecke inbred</strain>
    </source>
</reference>
<organism evidence="3 4">
    <name type="scientific">Oryctolagus cuniculus</name>
    <name type="common">Rabbit</name>
    <dbReference type="NCBI Taxonomy" id="9986"/>
    <lineage>
        <taxon>Eukaryota</taxon>
        <taxon>Metazoa</taxon>
        <taxon>Chordata</taxon>
        <taxon>Craniata</taxon>
        <taxon>Vertebrata</taxon>
        <taxon>Euteleostomi</taxon>
        <taxon>Mammalia</taxon>
        <taxon>Eutheria</taxon>
        <taxon>Euarchontoglires</taxon>
        <taxon>Glires</taxon>
        <taxon>Lagomorpha</taxon>
        <taxon>Leporidae</taxon>
        <taxon>Oryctolagus</taxon>
    </lineage>
</organism>
<dbReference type="EMBL" id="AAGW02057799">
    <property type="status" value="NOT_ANNOTATED_CDS"/>
    <property type="molecule type" value="Genomic_DNA"/>
</dbReference>
<dbReference type="AlphaFoldDB" id="G1TTI1"/>
<feature type="region of interest" description="Disordered" evidence="2">
    <location>
        <begin position="447"/>
        <end position="484"/>
    </location>
</feature>
<dbReference type="eggNOG" id="ENOG502SM85">
    <property type="taxonomic scope" value="Eukaryota"/>
</dbReference>
<keyword evidence="1" id="KW-0175">Coiled coil</keyword>
<reference evidence="3" key="3">
    <citation type="submission" date="2025-09" db="UniProtKB">
        <authorList>
            <consortium name="Ensembl"/>
        </authorList>
    </citation>
    <scope>IDENTIFICATION</scope>
    <source>
        <strain evidence="3">Thorbecke</strain>
    </source>
</reference>
<dbReference type="Bgee" id="ENSOCUG00000026569">
    <property type="expression patterns" value="Expressed in testis and 9 other cell types or tissues"/>
</dbReference>
<dbReference type="EMBL" id="AAGW02057798">
    <property type="status" value="NOT_ANNOTATED_CDS"/>
    <property type="molecule type" value="Genomic_DNA"/>
</dbReference>
<proteinExistence type="predicted"/>
<dbReference type="InParanoid" id="G1TTI1"/>
<protein>
    <recommendedName>
        <fullName evidence="5">Coiled-coil domain containing 170</fullName>
    </recommendedName>
</protein>
<name>G1TTI1_RABIT</name>
<reference evidence="3" key="2">
    <citation type="submission" date="2025-08" db="UniProtKB">
        <authorList>
            <consortium name="Ensembl"/>
        </authorList>
    </citation>
    <scope>IDENTIFICATION</scope>
    <source>
        <strain evidence="3">Thorbecke</strain>
    </source>
</reference>
<dbReference type="Ensembl" id="ENSOCUT00000025882.3">
    <property type="protein sequence ID" value="ENSOCUP00000020352.3"/>
    <property type="gene ID" value="ENSOCUG00000026569.3"/>
</dbReference>
<evidence type="ECO:0000313" key="4">
    <source>
        <dbReference type="Proteomes" id="UP000001811"/>
    </source>
</evidence>
<feature type="coiled-coil region" evidence="1">
    <location>
        <begin position="389"/>
        <end position="423"/>
    </location>
</feature>
<feature type="coiled-coil region" evidence="1">
    <location>
        <begin position="68"/>
        <end position="137"/>
    </location>
</feature>
<feature type="region of interest" description="Disordered" evidence="2">
    <location>
        <begin position="1"/>
        <end position="61"/>
    </location>
</feature>
<feature type="coiled-coil region" evidence="1">
    <location>
        <begin position="279"/>
        <end position="306"/>
    </location>
</feature>
<dbReference type="HOGENOM" id="CLU_519674_0_0_1"/>
<dbReference type="STRING" id="9986.ENSOCUP00000020352"/>
<dbReference type="Proteomes" id="UP000001811">
    <property type="component" value="Chromosome 20"/>
</dbReference>
<dbReference type="PANTHER" id="PTHR18863">
    <property type="entry name" value="TSEC-2-RELATED"/>
    <property type="match status" value="1"/>
</dbReference>
<dbReference type="EMBL" id="AAGW02057797">
    <property type="status" value="NOT_ANNOTATED_CDS"/>
    <property type="molecule type" value="Genomic_DNA"/>
</dbReference>
<evidence type="ECO:0000256" key="2">
    <source>
        <dbReference type="SAM" id="MobiDB-lite"/>
    </source>
</evidence>
<sequence length="557" mass="63400">MSSPLQFLSHSDPGRLATGQTKEPREAKPSEARHQSAHTAQKNPPGVSCPLNPNMYNKRTADPARPELAGLLVKNKTLLAELRNLQNKLFVKETSLREMQSELESYREHNAQQTFQIMSLKEDIKDLQELIASLSRIKSLKNTNIQSLERGNWDLTERIIGLENSLRWAIVCLEPGASSWPPMQVRGPKDSALLAKNFERDIFYSEGPKDGQKIWEKCQQDLIHKEKQTPELDRRPYPCAWGADAGQFQYQQLLSQLATLLSDSVGPIAATEDAVKERIQEMGANAQSWKSRTEDLQQEIQWLTKQLVQLHPLGEDAAQEPSPSEENYWDQKRPLRRLEGKIDINDFFQRKLDLDRKKNSQRDEHGKKFRQLEEDYKQQMLLTIRQSLQIATTQKLEEKIQKLQKLQKQLSDLKLSNKNMKTQLTRVNALKDKTIERLRQSLTKVETTKGKAVGKTDSVKTALEPAEQEAGADTERARPVSDSAAAQLSAAKSSLDGVSGRERELVDFRETIMKMLGFNMKTANKEIINQLKLIIQIYEISNEPKTAPDGDSGQEKE</sequence>
<dbReference type="EMBL" id="AAGW02057796">
    <property type="status" value="NOT_ANNOTATED_CDS"/>
    <property type="molecule type" value="Genomic_DNA"/>
</dbReference>
<dbReference type="GeneTree" id="ENSGT00390000012924"/>
<feature type="compositionally biased region" description="Basic and acidic residues" evidence="2">
    <location>
        <begin position="22"/>
        <end position="34"/>
    </location>
</feature>
<dbReference type="InterPro" id="IPR039139">
    <property type="entry name" value="CCDC170-like"/>
</dbReference>
<accession>G1TTI1</accession>
<evidence type="ECO:0000313" key="3">
    <source>
        <dbReference type="Ensembl" id="ENSOCUP00000020352.3"/>
    </source>
</evidence>
<evidence type="ECO:0000256" key="1">
    <source>
        <dbReference type="SAM" id="Coils"/>
    </source>
</evidence>